<dbReference type="Pfam" id="PF13374">
    <property type="entry name" value="TPR_10"/>
    <property type="match status" value="1"/>
</dbReference>
<dbReference type="PANTHER" id="PTHR10098:SF108">
    <property type="entry name" value="TETRATRICOPEPTIDE REPEAT PROTEIN 28"/>
    <property type="match status" value="1"/>
</dbReference>
<sequence>MIAKVRCGKIRLATSTPRQLGLLLSLCLLLTAHFSVRETFAQTPTNNSYTQAESLYQDALQLFRQGNASAFQQALKKLEAALILWQNLNEPLWEANTLLAIGRIDFALGNQSKALNDYHQALTVLEPLSLTSPSDDVLYIKATTLNNIGSVYDVLGEQQKALEYYTQALTLRQQLQDTVGVATTLNNLGLVYNNLGEFEQALTSLNQALSILKTSENQVALATTLNNIGSVYDNLGDRQKAIDYYNQALSLIKPLGDRNGEVTLINNIAKIYDAWGEKQKALDYFNQALEILKTTGNRQGEAIIFSNLGFLYDSLGDRKTAINYYNQALVIAREVSHRLTEATALNNLGLAYDGLGETETALDYYHQALPLLVEMGNRNGEAGILNNIGTLYDNQNQHQKALEYYNKALPLFQATGNRSGEATTLTNIGEVYDDLGDSPKAINYYNQALLLRREVGDVSGEAATLYNLATAQQKQGNLTEALVNIEASLKIVEELRGKIASSDLRTSYFASIQDLYQFYIDLLMQFHQQNPTQGYDGKALHASERSRARTLLEILTEANIDIRQGVEPQLLQQERTLQIQLNRLEKQRLQLANSNASQAQKSAVQKQIDQLLQDYRQLTEKIRSSNPNYAALTQPQPLTLEQIQQQILDEETILLQYALGKERSYVWVVSKSKISSYKLPERSKIETAVRNFILALPYQERANRIVNTANVLSELILQPVATELDKKRLLIVADGALQYVPFSALTLTPENYQPLILQHEIINLPSASTLAIIRQQTQNRQPATKTIAILADPVFSLDDERLKQQSTSQPENLPVEIQQLSRAASEVGINWQRLLGTRREAETIISLIPEKERSQVFDFQASREAAINPQLANYQIIHFATHGFANSENPALSGLVMSLVDERGNWQNGYLRLNDIFNLNLPAELVVLSACQTALGANIRGEGLVSLTRGFMYAGTPRVMASLWYVDDAATADLMSKFYTKLLQEKLSPLAALRTAQIEMWQTQQWNSPYYWAAFTLQGDWK</sequence>
<dbReference type="PROSITE" id="PS50005">
    <property type="entry name" value="TPR"/>
    <property type="match status" value="8"/>
</dbReference>
<evidence type="ECO:0000313" key="5">
    <source>
        <dbReference type="Proteomes" id="UP001301728"/>
    </source>
</evidence>
<dbReference type="InterPro" id="IPR019734">
    <property type="entry name" value="TPR_rpt"/>
</dbReference>
<feature type="domain" description="CHAT" evidence="3">
    <location>
        <begin position="708"/>
        <end position="1020"/>
    </location>
</feature>
<keyword evidence="1" id="KW-0802">TPR repeat</keyword>
<organism evidence="4 5">
    <name type="scientific">Limnoraphis robusta CCNP1315</name>
    <dbReference type="NCBI Taxonomy" id="3110306"/>
    <lineage>
        <taxon>Bacteria</taxon>
        <taxon>Bacillati</taxon>
        <taxon>Cyanobacteriota</taxon>
        <taxon>Cyanophyceae</taxon>
        <taxon>Oscillatoriophycideae</taxon>
        <taxon>Oscillatoriales</taxon>
        <taxon>Sirenicapillariaceae</taxon>
        <taxon>Limnoraphis</taxon>
    </lineage>
</organism>
<dbReference type="InterPro" id="IPR024983">
    <property type="entry name" value="CHAT_dom"/>
</dbReference>
<dbReference type="EMBL" id="JAYGHT010000010">
    <property type="protein sequence ID" value="MEA5518437.1"/>
    <property type="molecule type" value="Genomic_DNA"/>
</dbReference>
<dbReference type="InterPro" id="IPR011990">
    <property type="entry name" value="TPR-like_helical_dom_sf"/>
</dbReference>
<dbReference type="Pfam" id="PF13424">
    <property type="entry name" value="TPR_12"/>
    <property type="match status" value="3"/>
</dbReference>
<feature type="repeat" description="TPR" evidence="1">
    <location>
        <begin position="422"/>
        <end position="455"/>
    </location>
</feature>
<feature type="coiled-coil region" evidence="2">
    <location>
        <begin position="574"/>
        <end position="621"/>
    </location>
</feature>
<gene>
    <name evidence="4" type="ORF">VB854_05700</name>
</gene>
<name>A0ABU5TU57_9CYAN</name>
<evidence type="ECO:0000313" key="4">
    <source>
        <dbReference type="EMBL" id="MEA5518437.1"/>
    </source>
</evidence>
<feature type="repeat" description="TPR" evidence="1">
    <location>
        <begin position="262"/>
        <end position="295"/>
    </location>
</feature>
<feature type="repeat" description="TPR" evidence="1">
    <location>
        <begin position="142"/>
        <end position="175"/>
    </location>
</feature>
<feature type="repeat" description="TPR" evidence="1">
    <location>
        <begin position="302"/>
        <end position="335"/>
    </location>
</feature>
<keyword evidence="2" id="KW-0175">Coiled coil</keyword>
<dbReference type="Pfam" id="PF13181">
    <property type="entry name" value="TPR_8"/>
    <property type="match status" value="1"/>
</dbReference>
<dbReference type="PANTHER" id="PTHR10098">
    <property type="entry name" value="RAPSYN-RELATED"/>
    <property type="match status" value="1"/>
</dbReference>
<protein>
    <submittedName>
        <fullName evidence="4">Tetratricopeptide repeat protein</fullName>
    </submittedName>
</protein>
<evidence type="ECO:0000256" key="1">
    <source>
        <dbReference type="PROSITE-ProRule" id="PRU00339"/>
    </source>
</evidence>
<feature type="repeat" description="TPR" evidence="1">
    <location>
        <begin position="342"/>
        <end position="375"/>
    </location>
</feature>
<feature type="repeat" description="TPR" evidence="1">
    <location>
        <begin position="182"/>
        <end position="215"/>
    </location>
</feature>
<dbReference type="Gene3D" id="1.25.40.10">
    <property type="entry name" value="Tetratricopeptide repeat domain"/>
    <property type="match status" value="3"/>
</dbReference>
<dbReference type="Pfam" id="PF12770">
    <property type="entry name" value="CHAT"/>
    <property type="match status" value="1"/>
</dbReference>
<feature type="repeat" description="TPR" evidence="1">
    <location>
        <begin position="222"/>
        <end position="255"/>
    </location>
</feature>
<dbReference type="RefSeq" id="WP_323274738.1">
    <property type="nucleotide sequence ID" value="NZ_JAYGHT010000010.1"/>
</dbReference>
<evidence type="ECO:0000256" key="2">
    <source>
        <dbReference type="SAM" id="Coils"/>
    </source>
</evidence>
<proteinExistence type="predicted"/>
<dbReference type="Proteomes" id="UP001301728">
    <property type="component" value="Unassembled WGS sequence"/>
</dbReference>
<dbReference type="SUPFAM" id="SSF48452">
    <property type="entry name" value="TPR-like"/>
    <property type="match status" value="3"/>
</dbReference>
<reference evidence="4 5" key="1">
    <citation type="submission" date="2023-12" db="EMBL/GenBank/DDBJ databases">
        <title>Baltic Sea Cyanobacteria.</title>
        <authorList>
            <person name="Delbaje E."/>
            <person name="Fewer D.P."/>
            <person name="Shishido T.K."/>
        </authorList>
    </citation>
    <scope>NUCLEOTIDE SEQUENCE [LARGE SCALE GENOMIC DNA]</scope>
    <source>
        <strain evidence="4 5">CCNP 1315</strain>
    </source>
</reference>
<accession>A0ABU5TU57</accession>
<dbReference type="PROSITE" id="PS50293">
    <property type="entry name" value="TPR_REGION"/>
    <property type="match status" value="2"/>
</dbReference>
<feature type="repeat" description="TPR" evidence="1">
    <location>
        <begin position="382"/>
        <end position="415"/>
    </location>
</feature>
<evidence type="ECO:0000259" key="3">
    <source>
        <dbReference type="Pfam" id="PF12770"/>
    </source>
</evidence>
<dbReference type="SMART" id="SM00028">
    <property type="entry name" value="TPR"/>
    <property type="match status" value="11"/>
</dbReference>
<keyword evidence="5" id="KW-1185">Reference proteome</keyword>
<comment type="caution">
    <text evidence="4">The sequence shown here is derived from an EMBL/GenBank/DDBJ whole genome shotgun (WGS) entry which is preliminary data.</text>
</comment>